<evidence type="ECO:0000256" key="7">
    <source>
        <dbReference type="ARBA" id="ARBA00022801"/>
    </source>
</evidence>
<dbReference type="EMBL" id="CP043312">
    <property type="protein sequence ID" value="QEK39416.1"/>
    <property type="molecule type" value="Genomic_DNA"/>
</dbReference>
<evidence type="ECO:0000256" key="8">
    <source>
        <dbReference type="ARBA" id="ARBA00022989"/>
    </source>
</evidence>
<evidence type="ECO:0000313" key="13">
    <source>
        <dbReference type="Proteomes" id="UP000323844"/>
    </source>
</evidence>
<keyword evidence="7 10" id="KW-0378">Hydrolase</keyword>
<dbReference type="PANTHER" id="PTHR43390:SF1">
    <property type="entry name" value="CHLOROPLAST PROCESSING PEPTIDASE"/>
    <property type="match status" value="1"/>
</dbReference>
<keyword evidence="10" id="KW-0645">Protease</keyword>
<sequence>MQVSSFLKKTISTVRPYIVILFTISVLKTVLFEFFLVPTGSMIPTIHPGDFILTTKYNYGYSKYSFWPLSLPVIKTKLLERKPNYGDIVIIKRDDKEPKRLVKRVIGLPGDEIKIINDSLMINDYVVEKNSKLFKNYYNAIEAEECLPNKKKHLILLVDKESNKVMFTSVFNVPQDHYFLMGDNRNNSDDSRFNLGYVHSNHLIARAQYVLIPSNNSINPFNWNKKRFFSKLI</sequence>
<name>A0A5C0UH74_9RICK</name>
<dbReference type="KEGG" id="snay:FZC37_00465"/>
<keyword evidence="6 10" id="KW-0812">Transmembrane</keyword>
<dbReference type="AlphaFoldDB" id="A0A5C0UH74"/>
<dbReference type="GO" id="GO:0009003">
    <property type="term" value="F:signal peptidase activity"/>
    <property type="evidence" value="ECO:0007669"/>
    <property type="project" value="UniProtKB-EC"/>
</dbReference>
<dbReference type="Proteomes" id="UP000323844">
    <property type="component" value="Chromosome"/>
</dbReference>
<feature type="domain" description="Peptidase S26" evidence="11">
    <location>
        <begin position="13"/>
        <end position="210"/>
    </location>
</feature>
<dbReference type="PROSITE" id="PS00760">
    <property type="entry name" value="SPASE_I_2"/>
    <property type="match status" value="1"/>
</dbReference>
<comment type="catalytic activity">
    <reaction evidence="1 10">
        <text>Cleavage of hydrophobic, N-terminal signal or leader sequences from secreted and periplasmic proteins.</text>
        <dbReference type="EC" id="3.4.21.89"/>
    </reaction>
</comment>
<evidence type="ECO:0000256" key="2">
    <source>
        <dbReference type="ARBA" id="ARBA00004236"/>
    </source>
</evidence>
<evidence type="ECO:0000256" key="9">
    <source>
        <dbReference type="PIRSR" id="PIRSR600223-1"/>
    </source>
</evidence>
<evidence type="ECO:0000256" key="10">
    <source>
        <dbReference type="RuleBase" id="RU362042"/>
    </source>
</evidence>
<dbReference type="EC" id="3.4.21.89" evidence="4 10"/>
<feature type="transmembrane region" description="Helical" evidence="10">
    <location>
        <begin position="17"/>
        <end position="37"/>
    </location>
</feature>
<dbReference type="SUPFAM" id="SSF51306">
    <property type="entry name" value="LexA/Signal peptidase"/>
    <property type="match status" value="1"/>
</dbReference>
<dbReference type="InterPro" id="IPR036286">
    <property type="entry name" value="LexA/Signal_pep-like_sf"/>
</dbReference>
<proteinExistence type="inferred from homology"/>
<evidence type="ECO:0000256" key="4">
    <source>
        <dbReference type="ARBA" id="ARBA00013208"/>
    </source>
</evidence>
<reference evidence="12 13" key="1">
    <citation type="submission" date="2019-08" db="EMBL/GenBank/DDBJ databases">
        <title>Highly reduced genomes of protist endosymbionts show evolutionary convergence.</title>
        <authorList>
            <person name="George E."/>
            <person name="Husnik F."/>
            <person name="Tashyreva D."/>
            <person name="Prokopchuk G."/>
            <person name="Horak A."/>
            <person name="Kwong W.K."/>
            <person name="Lukes J."/>
            <person name="Keeling P.J."/>
        </authorList>
    </citation>
    <scope>NUCLEOTIDE SEQUENCE [LARGE SCALE GENOMIC DNA]</scope>
    <source>
        <strain evidence="12">1621</strain>
    </source>
</reference>
<evidence type="ECO:0000256" key="1">
    <source>
        <dbReference type="ARBA" id="ARBA00000677"/>
    </source>
</evidence>
<organism evidence="12 13">
    <name type="scientific">Candidatus Sneabacter namystus</name>
    <dbReference type="NCBI Taxonomy" id="2601646"/>
    <lineage>
        <taxon>Bacteria</taxon>
        <taxon>Pseudomonadati</taxon>
        <taxon>Pseudomonadota</taxon>
        <taxon>Alphaproteobacteria</taxon>
        <taxon>Rickettsiales</taxon>
        <taxon>Rickettsiaceae</taxon>
        <taxon>Rickettsieae</taxon>
        <taxon>Candidatus Sneabacter</taxon>
    </lineage>
</organism>
<dbReference type="OrthoDB" id="9815782at2"/>
<feature type="active site" evidence="9">
    <location>
        <position position="41"/>
    </location>
</feature>
<keyword evidence="10" id="KW-0472">Membrane</keyword>
<dbReference type="InterPro" id="IPR019533">
    <property type="entry name" value="Peptidase_S26"/>
</dbReference>
<dbReference type="CDD" id="cd06530">
    <property type="entry name" value="S26_SPase_I"/>
    <property type="match status" value="1"/>
</dbReference>
<comment type="subcellular location">
    <subcellularLocation>
        <location evidence="2">Cell membrane</location>
    </subcellularLocation>
    <subcellularLocation>
        <location evidence="10">Membrane</location>
        <topology evidence="10">Single-pass type II membrane protein</topology>
    </subcellularLocation>
</comment>
<dbReference type="InterPro" id="IPR019757">
    <property type="entry name" value="Pept_S26A_signal_pept_1_Lys-AS"/>
</dbReference>
<dbReference type="GO" id="GO:0006465">
    <property type="term" value="P:signal peptide processing"/>
    <property type="evidence" value="ECO:0007669"/>
    <property type="project" value="InterPro"/>
</dbReference>
<evidence type="ECO:0000256" key="3">
    <source>
        <dbReference type="ARBA" id="ARBA00009370"/>
    </source>
</evidence>
<evidence type="ECO:0000313" key="12">
    <source>
        <dbReference type="EMBL" id="QEK39416.1"/>
    </source>
</evidence>
<protein>
    <recommendedName>
        <fullName evidence="5 10">Signal peptidase I</fullName>
        <ecNumber evidence="4 10">3.4.21.89</ecNumber>
    </recommendedName>
</protein>
<dbReference type="PANTHER" id="PTHR43390">
    <property type="entry name" value="SIGNAL PEPTIDASE I"/>
    <property type="match status" value="1"/>
</dbReference>
<gene>
    <name evidence="12" type="primary">lepB</name>
    <name evidence="12" type="ORF">FZC37_00465</name>
</gene>
<evidence type="ECO:0000256" key="6">
    <source>
        <dbReference type="ARBA" id="ARBA00022692"/>
    </source>
</evidence>
<dbReference type="RefSeq" id="WP_148951777.1">
    <property type="nucleotide sequence ID" value="NZ_CP043312.1"/>
</dbReference>
<feature type="active site" evidence="9">
    <location>
        <position position="103"/>
    </location>
</feature>
<evidence type="ECO:0000259" key="11">
    <source>
        <dbReference type="Pfam" id="PF10502"/>
    </source>
</evidence>
<dbReference type="GO" id="GO:0004252">
    <property type="term" value="F:serine-type endopeptidase activity"/>
    <property type="evidence" value="ECO:0007669"/>
    <property type="project" value="InterPro"/>
</dbReference>
<keyword evidence="8 10" id="KW-1133">Transmembrane helix</keyword>
<accession>A0A5C0UH74</accession>
<dbReference type="NCBIfam" id="TIGR02227">
    <property type="entry name" value="sigpep_I_bact"/>
    <property type="match status" value="1"/>
</dbReference>
<evidence type="ECO:0000256" key="5">
    <source>
        <dbReference type="ARBA" id="ARBA00019232"/>
    </source>
</evidence>
<dbReference type="Gene3D" id="2.10.109.10">
    <property type="entry name" value="Umud Fragment, subunit A"/>
    <property type="match status" value="1"/>
</dbReference>
<keyword evidence="13" id="KW-1185">Reference proteome</keyword>
<comment type="similarity">
    <text evidence="3 10">Belongs to the peptidase S26 family.</text>
</comment>
<dbReference type="PRINTS" id="PR00727">
    <property type="entry name" value="LEADERPTASE"/>
</dbReference>
<dbReference type="Pfam" id="PF10502">
    <property type="entry name" value="Peptidase_S26"/>
    <property type="match status" value="1"/>
</dbReference>
<dbReference type="GO" id="GO:0005886">
    <property type="term" value="C:plasma membrane"/>
    <property type="evidence" value="ECO:0007669"/>
    <property type="project" value="UniProtKB-SubCell"/>
</dbReference>
<dbReference type="InterPro" id="IPR000223">
    <property type="entry name" value="Pept_S26A_signal_pept_1"/>
</dbReference>